<dbReference type="SUPFAM" id="SSF56112">
    <property type="entry name" value="Protein kinase-like (PK-like)"/>
    <property type="match status" value="1"/>
</dbReference>
<keyword evidence="2 3" id="KW-0067">ATP-binding</keyword>
<protein>
    <submittedName>
        <fullName evidence="6">Calmodulin-binding receptor-like cytoplasmic kinase 2 isoform X4</fullName>
    </submittedName>
</protein>
<dbReference type="InterPro" id="IPR000719">
    <property type="entry name" value="Prot_kinase_dom"/>
</dbReference>
<proteinExistence type="predicted"/>
<comment type="caution">
    <text evidence="6">The sequence shown here is derived from an EMBL/GenBank/DDBJ whole genome shotgun (WGS) entry which is preliminary data.</text>
</comment>
<name>A0A4V6A997_POPAL</name>
<dbReference type="AlphaFoldDB" id="A0A4V6A997"/>
<evidence type="ECO:0000313" key="6">
    <source>
        <dbReference type="EMBL" id="TKS06206.1"/>
    </source>
</evidence>
<dbReference type="InterPro" id="IPR001245">
    <property type="entry name" value="Ser-Thr/Tyr_kinase_cat_dom"/>
</dbReference>
<keyword evidence="6" id="KW-0808">Transferase</keyword>
<evidence type="ECO:0000256" key="1">
    <source>
        <dbReference type="ARBA" id="ARBA00022741"/>
    </source>
</evidence>
<dbReference type="PANTHER" id="PTHR46008:SF48">
    <property type="entry name" value="PROTEIN KINASE DOMAIN-CONTAINING PROTEIN"/>
    <property type="match status" value="1"/>
</dbReference>
<evidence type="ECO:0000259" key="5">
    <source>
        <dbReference type="PROSITE" id="PS50011"/>
    </source>
</evidence>
<sequence length="337" mass="37402">MKSPCSPYARRAPASEVRSTLDRIPYSPTSSSYPGSPAVKKRDPLFAVAKSMAGVFGACLMPPEPEPNDSKAFGSSEELKAPSVVSNTSGSSERRQGSNRGIYSSPFNSVREREPGSVNFTMEEIYRATRNFSSTFKIGQGDFGTVYKGRLQDGTAVAIKRAKKSVNYDKHLGEEFQSEIRTLAQVEHLHLVKFYGYLEHEDERIVLMEYVPNGTLREHLDCMHGNVIDLAVRVDIAIDVAHALVYMQAIKKFAEGNAIVILDPKLERTAANKLALEKILELAFQCLAPGKQSRPSMRKCAEVLWSIRKDYKEQSTSDFCELISSKSQGSFSAITEE</sequence>
<feature type="compositionally biased region" description="Low complexity" evidence="4">
    <location>
        <begin position="25"/>
        <end position="37"/>
    </location>
</feature>
<evidence type="ECO:0000256" key="4">
    <source>
        <dbReference type="SAM" id="MobiDB-lite"/>
    </source>
</evidence>
<gene>
    <name evidence="6" type="ORF">D5086_0000125220</name>
</gene>
<organism evidence="6">
    <name type="scientific">Populus alba</name>
    <name type="common">White poplar</name>
    <dbReference type="NCBI Taxonomy" id="43335"/>
    <lineage>
        <taxon>Eukaryota</taxon>
        <taxon>Viridiplantae</taxon>
        <taxon>Streptophyta</taxon>
        <taxon>Embryophyta</taxon>
        <taxon>Tracheophyta</taxon>
        <taxon>Spermatophyta</taxon>
        <taxon>Magnoliopsida</taxon>
        <taxon>eudicotyledons</taxon>
        <taxon>Gunneridae</taxon>
        <taxon>Pentapetalae</taxon>
        <taxon>rosids</taxon>
        <taxon>fabids</taxon>
        <taxon>Malpighiales</taxon>
        <taxon>Salicaceae</taxon>
        <taxon>Saliceae</taxon>
        <taxon>Populus</taxon>
    </lineage>
</organism>
<keyword evidence="6" id="KW-0675">Receptor</keyword>
<feature type="domain" description="Protein kinase" evidence="5">
    <location>
        <begin position="132"/>
        <end position="337"/>
    </location>
</feature>
<feature type="binding site" evidence="3">
    <location>
        <position position="164"/>
    </location>
    <ligand>
        <name>ATP</name>
        <dbReference type="ChEBI" id="CHEBI:30616"/>
    </ligand>
</feature>
<dbReference type="InterPro" id="IPR017441">
    <property type="entry name" value="Protein_kinase_ATP_BS"/>
</dbReference>
<dbReference type="STRING" id="43335.A0A4V6A997"/>
<dbReference type="InterPro" id="IPR011009">
    <property type="entry name" value="Kinase-like_dom_sf"/>
</dbReference>
<dbReference type="PANTHER" id="PTHR46008">
    <property type="entry name" value="LEAF RUST 10 DISEASE-RESISTANCE LOCUS RECEPTOR-LIKE PROTEIN KINASE-LIKE 1.4"/>
    <property type="match status" value="1"/>
</dbReference>
<dbReference type="EMBL" id="RCHU01000355">
    <property type="protein sequence ID" value="TKS06206.1"/>
    <property type="molecule type" value="Genomic_DNA"/>
</dbReference>
<keyword evidence="6" id="KW-0418">Kinase</keyword>
<dbReference type="Gene3D" id="1.10.510.10">
    <property type="entry name" value="Transferase(Phosphotransferase) domain 1"/>
    <property type="match status" value="1"/>
</dbReference>
<dbReference type="PROSITE" id="PS00107">
    <property type="entry name" value="PROTEIN_KINASE_ATP"/>
    <property type="match status" value="1"/>
</dbReference>
<accession>A0A4V6A997</accession>
<feature type="region of interest" description="Disordered" evidence="4">
    <location>
        <begin position="1"/>
        <end position="39"/>
    </location>
</feature>
<dbReference type="PROSITE" id="PS50011">
    <property type="entry name" value="PROTEIN_KINASE_DOM"/>
    <property type="match status" value="1"/>
</dbReference>
<evidence type="ECO:0000256" key="3">
    <source>
        <dbReference type="PROSITE-ProRule" id="PRU10141"/>
    </source>
</evidence>
<dbReference type="GO" id="GO:0005524">
    <property type="term" value="F:ATP binding"/>
    <property type="evidence" value="ECO:0007669"/>
    <property type="project" value="UniProtKB-UniRule"/>
</dbReference>
<dbReference type="FunFam" id="3.30.200.20:FF:001335">
    <property type="entry name" value="Calmodulin-binding receptor-like cytoplasmic kinase 2"/>
    <property type="match status" value="1"/>
</dbReference>
<dbReference type="GO" id="GO:0004672">
    <property type="term" value="F:protein kinase activity"/>
    <property type="evidence" value="ECO:0007669"/>
    <property type="project" value="InterPro"/>
</dbReference>
<feature type="region of interest" description="Disordered" evidence="4">
    <location>
        <begin position="66"/>
        <end position="108"/>
    </location>
</feature>
<dbReference type="Pfam" id="PF07714">
    <property type="entry name" value="PK_Tyr_Ser-Thr"/>
    <property type="match status" value="1"/>
</dbReference>
<reference evidence="6" key="1">
    <citation type="submission" date="2018-10" db="EMBL/GenBank/DDBJ databases">
        <title>Population genomic analysis revealed the cold adaptation of white poplar.</title>
        <authorList>
            <person name="Liu Y.-J."/>
        </authorList>
    </citation>
    <scope>NUCLEOTIDE SEQUENCE [LARGE SCALE GENOMIC DNA]</scope>
    <source>
        <strain evidence="6">PAL-ZL1</strain>
    </source>
</reference>
<evidence type="ECO:0000256" key="2">
    <source>
        <dbReference type="ARBA" id="ARBA00022840"/>
    </source>
</evidence>
<feature type="compositionally biased region" description="Polar residues" evidence="4">
    <location>
        <begin position="98"/>
        <end position="108"/>
    </location>
</feature>
<keyword evidence="1 3" id="KW-0547">Nucleotide-binding</keyword>